<dbReference type="AlphaFoldDB" id="A0A519BIW2"/>
<dbReference type="Pfam" id="PF00015">
    <property type="entry name" value="MCPsignal"/>
    <property type="match status" value="1"/>
</dbReference>
<dbReference type="SMART" id="SM00283">
    <property type="entry name" value="MA"/>
    <property type="match status" value="1"/>
</dbReference>
<accession>A0A519BIW2</accession>
<comment type="caution">
    <text evidence="7">The sequence shown here is derived from an EMBL/GenBank/DDBJ whole genome shotgun (WGS) entry which is preliminary data.</text>
</comment>
<dbReference type="Pfam" id="PF00672">
    <property type="entry name" value="HAMP"/>
    <property type="match status" value="1"/>
</dbReference>
<keyword evidence="1 3" id="KW-0807">Transducer</keyword>
<evidence type="ECO:0000259" key="5">
    <source>
        <dbReference type="PROSITE" id="PS50111"/>
    </source>
</evidence>
<comment type="similarity">
    <text evidence="2">Belongs to the methyl-accepting chemotaxis (MCP) protein family.</text>
</comment>
<dbReference type="GO" id="GO:0016020">
    <property type="term" value="C:membrane"/>
    <property type="evidence" value="ECO:0007669"/>
    <property type="project" value="InterPro"/>
</dbReference>
<reference evidence="7 8" key="1">
    <citation type="journal article" date="2019" name="ISME J.">
        <title>Insights into ecological role of a new deltaproteobacterial order Candidatus Acidulodesulfobacterales by metagenomics and metatranscriptomics.</title>
        <authorList>
            <person name="Tan S."/>
            <person name="Liu J."/>
            <person name="Fang Y."/>
            <person name="Hedlund B.P."/>
            <person name="Lian Z.H."/>
            <person name="Huang L.Y."/>
            <person name="Li J.T."/>
            <person name="Huang L.N."/>
            <person name="Li W.J."/>
            <person name="Jiang H.C."/>
            <person name="Dong H.L."/>
            <person name="Shu W.S."/>
        </authorList>
    </citation>
    <scope>NUCLEOTIDE SEQUENCE [LARGE SCALE GENOMIC DNA]</scope>
    <source>
        <strain evidence="7">AP2</strain>
    </source>
</reference>
<dbReference type="CDD" id="cd06225">
    <property type="entry name" value="HAMP"/>
    <property type="match status" value="1"/>
</dbReference>
<dbReference type="CDD" id="cd11386">
    <property type="entry name" value="MCP_signal"/>
    <property type="match status" value="1"/>
</dbReference>
<dbReference type="EMBL" id="SGBC01000001">
    <property type="protein sequence ID" value="RZD17199.1"/>
    <property type="molecule type" value="Genomic_DNA"/>
</dbReference>
<dbReference type="GO" id="GO:0007165">
    <property type="term" value="P:signal transduction"/>
    <property type="evidence" value="ECO:0007669"/>
    <property type="project" value="UniProtKB-KW"/>
</dbReference>
<dbReference type="PANTHER" id="PTHR32089:SF112">
    <property type="entry name" value="LYSOZYME-LIKE PROTEIN-RELATED"/>
    <property type="match status" value="1"/>
</dbReference>
<dbReference type="FunFam" id="1.10.287.950:FF:000001">
    <property type="entry name" value="Methyl-accepting chemotaxis sensory transducer"/>
    <property type="match status" value="1"/>
</dbReference>
<evidence type="ECO:0000313" key="8">
    <source>
        <dbReference type="Proteomes" id="UP000316562"/>
    </source>
</evidence>
<keyword evidence="4" id="KW-1133">Transmembrane helix</keyword>
<sequence length="561" mass="62673">MLITLKSRLYFGSIIIFLIISIIFFFILRYVYFLRSASYNQEAISLTSISLVKIQRNVLNIISLEHIEKYKEEIAKLRNKPFNRNAINLKIKKIIRNTKEIQKENMLSLNGYVDGFKKEKFISIFGIKKSLLRRYKNKKINLKLKMLRRELLSHRKVLFKITSNPSRYGLIYSPLYIKKMMNPTIKSVEDIGAVITKKVADKIKVLYLSFIIIPFFLLIVLFLTSVYFKKSFVDKLEIVIKKIKDIAQGDLTQKINLIMNPKNEIGALIMHVNTLIESLIVNVKSIKKTSSNLSTHGKGLSDSSRELDNNINIMKTKTIAIIDSIKQISSAVVEIAKNISLANTIVKNTQEETGKGTDLVKNVISEMKHIDNEVIVINGAIKDLGVSSEKIGEITVVIDEIADQTNLLALNAAIEAARAGEQGRGFAVVADEVRKLAERTTKATKEITNMIVTLQNDVAKAVKSIEAGRNKVSNGVDAANLAGNSIDEIKSLIDMVTDMITRIAAATEEQSSILEEISDSSESIMLEQAKSLNTGKLVGASSSELSQLSMALNKQIGIYKI</sequence>
<keyword evidence="4" id="KW-0472">Membrane</keyword>
<dbReference type="Gene3D" id="1.10.287.950">
    <property type="entry name" value="Methyl-accepting chemotaxis protein"/>
    <property type="match status" value="1"/>
</dbReference>
<dbReference type="PANTHER" id="PTHR32089">
    <property type="entry name" value="METHYL-ACCEPTING CHEMOTAXIS PROTEIN MCPB"/>
    <property type="match status" value="1"/>
</dbReference>
<gene>
    <name evidence="7" type="ORF">EVJ46_02920</name>
</gene>
<evidence type="ECO:0000259" key="6">
    <source>
        <dbReference type="PROSITE" id="PS50885"/>
    </source>
</evidence>
<dbReference type="InterPro" id="IPR003660">
    <property type="entry name" value="HAMP_dom"/>
</dbReference>
<name>A0A519BIW2_ACIG2</name>
<evidence type="ECO:0000256" key="2">
    <source>
        <dbReference type="ARBA" id="ARBA00029447"/>
    </source>
</evidence>
<dbReference type="PROSITE" id="PS50111">
    <property type="entry name" value="CHEMOTAXIS_TRANSDUC_2"/>
    <property type="match status" value="1"/>
</dbReference>
<evidence type="ECO:0000256" key="1">
    <source>
        <dbReference type="ARBA" id="ARBA00023224"/>
    </source>
</evidence>
<feature type="transmembrane region" description="Helical" evidence="4">
    <location>
        <begin position="205"/>
        <end position="228"/>
    </location>
</feature>
<keyword evidence="4" id="KW-0812">Transmembrane</keyword>
<evidence type="ECO:0000256" key="3">
    <source>
        <dbReference type="PROSITE-ProRule" id="PRU00284"/>
    </source>
</evidence>
<dbReference type="Proteomes" id="UP000316562">
    <property type="component" value="Unassembled WGS sequence"/>
</dbReference>
<feature type="transmembrane region" description="Helical" evidence="4">
    <location>
        <begin position="12"/>
        <end position="32"/>
    </location>
</feature>
<evidence type="ECO:0000256" key="4">
    <source>
        <dbReference type="SAM" id="Phobius"/>
    </source>
</evidence>
<dbReference type="SUPFAM" id="SSF58104">
    <property type="entry name" value="Methyl-accepting chemotaxis protein (MCP) signaling domain"/>
    <property type="match status" value="1"/>
</dbReference>
<dbReference type="InterPro" id="IPR004089">
    <property type="entry name" value="MCPsignal_dom"/>
</dbReference>
<feature type="domain" description="HAMP" evidence="6">
    <location>
        <begin position="230"/>
        <end position="284"/>
    </location>
</feature>
<dbReference type="GO" id="GO:0006935">
    <property type="term" value="P:chemotaxis"/>
    <property type="evidence" value="ECO:0007669"/>
    <property type="project" value="UniProtKB-ARBA"/>
</dbReference>
<evidence type="ECO:0000313" key="7">
    <source>
        <dbReference type="EMBL" id="RZD17199.1"/>
    </source>
</evidence>
<proteinExistence type="inferred from homology"/>
<organism evidence="7 8">
    <name type="scientific">Acididesulfobacter guangdongensis</name>
    <dbReference type="NCBI Taxonomy" id="2597225"/>
    <lineage>
        <taxon>Bacteria</taxon>
        <taxon>Deltaproteobacteria</taxon>
        <taxon>Candidatus Acidulodesulfobacterales</taxon>
        <taxon>Candidatus Acididesulfobacter</taxon>
    </lineage>
</organism>
<protein>
    <submittedName>
        <fullName evidence="7">Methyl-accepting chemotaxis protein</fullName>
    </submittedName>
</protein>
<feature type="domain" description="Methyl-accepting transducer" evidence="5">
    <location>
        <begin position="289"/>
        <end position="525"/>
    </location>
</feature>
<dbReference type="PROSITE" id="PS50885">
    <property type="entry name" value="HAMP"/>
    <property type="match status" value="1"/>
</dbReference>